<evidence type="ECO:0000313" key="2">
    <source>
        <dbReference type="EMBL" id="MXU83674.1"/>
    </source>
</evidence>
<organism evidence="2">
    <name type="scientific">Ixodes ricinus</name>
    <name type="common">Common tick</name>
    <name type="synonym">Acarus ricinus</name>
    <dbReference type="NCBI Taxonomy" id="34613"/>
    <lineage>
        <taxon>Eukaryota</taxon>
        <taxon>Metazoa</taxon>
        <taxon>Ecdysozoa</taxon>
        <taxon>Arthropoda</taxon>
        <taxon>Chelicerata</taxon>
        <taxon>Arachnida</taxon>
        <taxon>Acari</taxon>
        <taxon>Parasitiformes</taxon>
        <taxon>Ixodida</taxon>
        <taxon>Ixodoidea</taxon>
        <taxon>Ixodidae</taxon>
        <taxon>Ixodinae</taxon>
        <taxon>Ixodes</taxon>
    </lineage>
</organism>
<accession>A0A6B0U4K2</accession>
<protein>
    <submittedName>
        <fullName evidence="2">Uncharacterized protein</fullName>
    </submittedName>
</protein>
<evidence type="ECO:0000256" key="1">
    <source>
        <dbReference type="SAM" id="MobiDB-lite"/>
    </source>
</evidence>
<feature type="region of interest" description="Disordered" evidence="1">
    <location>
        <begin position="19"/>
        <end position="55"/>
    </location>
</feature>
<sequence>MRGVAARLALRVALSPPSAPVGGACSGRGGASSPVGLQGTLGRGGCSSTAGPAPPAPDPVPSWVLLRLLSERWIVL</sequence>
<dbReference type="PROSITE" id="PS51257">
    <property type="entry name" value="PROKAR_LIPOPROTEIN"/>
    <property type="match status" value="1"/>
</dbReference>
<proteinExistence type="predicted"/>
<reference evidence="2" key="1">
    <citation type="submission" date="2019-12" db="EMBL/GenBank/DDBJ databases">
        <title>An insight into the sialome of adult female Ixodes ricinus ticks feeding for 6 days.</title>
        <authorList>
            <person name="Perner J."/>
            <person name="Ribeiro J.M.C."/>
        </authorList>
    </citation>
    <scope>NUCLEOTIDE SEQUENCE</scope>
    <source>
        <strain evidence="2">Semi-engorged</strain>
        <tissue evidence="2">Salivary glands</tissue>
    </source>
</reference>
<dbReference type="EMBL" id="GIFC01001591">
    <property type="protein sequence ID" value="MXU83674.1"/>
    <property type="molecule type" value="Transcribed_RNA"/>
</dbReference>
<name>A0A6B0U4K2_IXORI</name>
<dbReference type="AlphaFoldDB" id="A0A6B0U4K2"/>